<evidence type="ECO:0000313" key="7">
    <source>
        <dbReference type="EMBL" id="MBB5330488.1"/>
    </source>
</evidence>
<feature type="transmembrane region" description="Helical" evidence="6">
    <location>
        <begin position="181"/>
        <end position="202"/>
    </location>
</feature>
<keyword evidence="5 6" id="KW-0472">Membrane</keyword>
<dbReference type="Proteomes" id="UP000535182">
    <property type="component" value="Unassembled WGS sequence"/>
</dbReference>
<sequence length="296" mass="31378">MEPRVWLQLVQRSFVDWNEDDAPRLGAALAFYTILSVSPLVILLVAAAAIVFSKSSAEVHLLSQVQGMAGTEGREAVRSMLASGQKESAGIFATLIGLITLLFGASGVFAELRSALNTIWEAPPKTSSGVWSLIKGRIFSLGMVLSVGFLLFVSLIASAGFDAVAKFSGDVLPISPLIMEGLNFVFSFVGIAVLFGFILKYLPDTHVDWKDVRVGATFTALLFTLGKSLLALYLGKASPGSAYGAAGSLVAMVIWVYYSAQIFFFGAEFTHVYSIWAAGKSPPLATSKSFAGAAGP</sequence>
<keyword evidence="8" id="KW-1185">Reference proteome</keyword>
<evidence type="ECO:0000313" key="8">
    <source>
        <dbReference type="Proteomes" id="UP000535182"/>
    </source>
</evidence>
<evidence type="ECO:0000256" key="4">
    <source>
        <dbReference type="ARBA" id="ARBA00022989"/>
    </source>
</evidence>
<feature type="transmembrane region" description="Helical" evidence="6">
    <location>
        <begin position="214"/>
        <end position="234"/>
    </location>
</feature>
<name>A0A9X0U5I9_9BACT</name>
<feature type="transmembrane region" description="Helical" evidence="6">
    <location>
        <begin position="89"/>
        <end position="110"/>
    </location>
</feature>
<evidence type="ECO:0000256" key="3">
    <source>
        <dbReference type="ARBA" id="ARBA00022692"/>
    </source>
</evidence>
<organism evidence="7 8">
    <name type="scientific">Tunturiibacter gelidiferens</name>
    <dbReference type="NCBI Taxonomy" id="3069689"/>
    <lineage>
        <taxon>Bacteria</taxon>
        <taxon>Pseudomonadati</taxon>
        <taxon>Acidobacteriota</taxon>
        <taxon>Terriglobia</taxon>
        <taxon>Terriglobales</taxon>
        <taxon>Acidobacteriaceae</taxon>
        <taxon>Tunturiibacter</taxon>
    </lineage>
</organism>
<dbReference type="AlphaFoldDB" id="A0A9X0U5I9"/>
<dbReference type="EMBL" id="JACHEB010000010">
    <property type="protein sequence ID" value="MBB5330488.1"/>
    <property type="molecule type" value="Genomic_DNA"/>
</dbReference>
<accession>A0A9X0U5I9</accession>
<keyword evidence="4 6" id="KW-1133">Transmembrane helix</keyword>
<dbReference type="RefSeq" id="WP_183979948.1">
    <property type="nucleotide sequence ID" value="NZ_JACHEB010000010.1"/>
</dbReference>
<dbReference type="InterPro" id="IPR017039">
    <property type="entry name" value="Virul_fac_BrkB"/>
</dbReference>
<evidence type="ECO:0000256" key="1">
    <source>
        <dbReference type="ARBA" id="ARBA00004651"/>
    </source>
</evidence>
<comment type="subcellular location">
    <subcellularLocation>
        <location evidence="1">Cell membrane</location>
        <topology evidence="1">Multi-pass membrane protein</topology>
    </subcellularLocation>
</comment>
<evidence type="ECO:0000256" key="6">
    <source>
        <dbReference type="SAM" id="Phobius"/>
    </source>
</evidence>
<evidence type="ECO:0000256" key="2">
    <source>
        <dbReference type="ARBA" id="ARBA00022475"/>
    </source>
</evidence>
<reference evidence="7 8" key="1">
    <citation type="submission" date="2020-08" db="EMBL/GenBank/DDBJ databases">
        <title>Genomic Encyclopedia of Type Strains, Phase IV (KMG-V): Genome sequencing to study the core and pangenomes of soil and plant-associated prokaryotes.</title>
        <authorList>
            <person name="Whitman W."/>
        </authorList>
    </citation>
    <scope>NUCLEOTIDE SEQUENCE [LARGE SCALE GENOMIC DNA]</scope>
    <source>
        <strain evidence="7 8">X5P2</strain>
    </source>
</reference>
<comment type="caution">
    <text evidence="7">The sequence shown here is derived from an EMBL/GenBank/DDBJ whole genome shotgun (WGS) entry which is preliminary data.</text>
</comment>
<dbReference type="GO" id="GO:0005886">
    <property type="term" value="C:plasma membrane"/>
    <property type="evidence" value="ECO:0007669"/>
    <property type="project" value="UniProtKB-SubCell"/>
</dbReference>
<protein>
    <submittedName>
        <fullName evidence="7">Membrane protein</fullName>
    </submittedName>
</protein>
<feature type="transmembrane region" description="Helical" evidence="6">
    <location>
        <begin position="138"/>
        <end position="161"/>
    </location>
</feature>
<keyword evidence="3 6" id="KW-0812">Transmembrane</keyword>
<dbReference type="PANTHER" id="PTHR30213">
    <property type="entry name" value="INNER MEMBRANE PROTEIN YHJD"/>
    <property type="match status" value="1"/>
</dbReference>
<dbReference type="PIRSF" id="PIRSF035875">
    <property type="entry name" value="RNase_BN"/>
    <property type="match status" value="1"/>
</dbReference>
<gene>
    <name evidence="7" type="ORF">HDF14_004123</name>
</gene>
<evidence type="ECO:0000256" key="5">
    <source>
        <dbReference type="ARBA" id="ARBA00023136"/>
    </source>
</evidence>
<feature type="transmembrane region" description="Helical" evidence="6">
    <location>
        <begin position="29"/>
        <end position="52"/>
    </location>
</feature>
<feature type="transmembrane region" description="Helical" evidence="6">
    <location>
        <begin position="240"/>
        <end position="258"/>
    </location>
</feature>
<dbReference type="PANTHER" id="PTHR30213:SF1">
    <property type="entry name" value="INNER MEMBRANE PROTEIN YHJD"/>
    <property type="match status" value="1"/>
</dbReference>
<dbReference type="NCBIfam" id="TIGR00765">
    <property type="entry name" value="yihY_not_rbn"/>
    <property type="match status" value="1"/>
</dbReference>
<dbReference type="Pfam" id="PF03631">
    <property type="entry name" value="Virul_fac_BrkB"/>
    <property type="match status" value="1"/>
</dbReference>
<keyword evidence="2" id="KW-1003">Cell membrane</keyword>
<proteinExistence type="predicted"/>